<dbReference type="PATRIC" id="fig|1423816.3.peg.1088"/>
<proteinExistence type="predicted"/>
<dbReference type="eggNOG" id="ENOG50344Y7">
    <property type="taxonomic scope" value="Bacteria"/>
</dbReference>
<dbReference type="AlphaFoldDB" id="A0A0R1EYA8"/>
<name>A0A0R1EYA8_LACZE</name>
<dbReference type="Proteomes" id="UP000051984">
    <property type="component" value="Unassembled WGS sequence"/>
</dbReference>
<protein>
    <submittedName>
        <fullName evidence="1">Uncharacterized protein</fullName>
    </submittedName>
</protein>
<organism evidence="1 2">
    <name type="scientific">Lacticaseibacillus zeae DSM 20178 = KCTC 3804</name>
    <dbReference type="NCBI Taxonomy" id="1423816"/>
    <lineage>
        <taxon>Bacteria</taxon>
        <taxon>Bacillati</taxon>
        <taxon>Bacillota</taxon>
        <taxon>Bacilli</taxon>
        <taxon>Lactobacillales</taxon>
        <taxon>Lactobacillaceae</taxon>
        <taxon>Lacticaseibacillus</taxon>
    </lineage>
</organism>
<sequence>MTMAKDKLQIDREKFAYAVVANYQPDEKTDLKASKAVLRRFLIAYYLADQFNTLESNHFDQDKGWDFSLLAKGLDQISLH</sequence>
<dbReference type="EMBL" id="AZCT01000016">
    <property type="protein sequence ID" value="KRK11623.1"/>
    <property type="molecule type" value="Genomic_DNA"/>
</dbReference>
<accession>A0A0R1EYA8</accession>
<gene>
    <name evidence="1" type="ORF">FD51_GL001054</name>
</gene>
<reference evidence="1 2" key="1">
    <citation type="journal article" date="2015" name="Genome Announc.">
        <title>Expanding the biotechnology potential of lactobacilli through comparative genomics of 213 strains and associated genera.</title>
        <authorList>
            <person name="Sun Z."/>
            <person name="Harris H.M."/>
            <person name="McCann A."/>
            <person name="Guo C."/>
            <person name="Argimon S."/>
            <person name="Zhang W."/>
            <person name="Yang X."/>
            <person name="Jeffery I.B."/>
            <person name="Cooney J.C."/>
            <person name="Kagawa T.F."/>
            <person name="Liu W."/>
            <person name="Song Y."/>
            <person name="Salvetti E."/>
            <person name="Wrobel A."/>
            <person name="Rasinkangas P."/>
            <person name="Parkhill J."/>
            <person name="Rea M.C."/>
            <person name="O'Sullivan O."/>
            <person name="Ritari J."/>
            <person name="Douillard F.P."/>
            <person name="Paul Ross R."/>
            <person name="Yang R."/>
            <person name="Briner A.E."/>
            <person name="Felis G.E."/>
            <person name="de Vos W.M."/>
            <person name="Barrangou R."/>
            <person name="Klaenhammer T.R."/>
            <person name="Caufield P.W."/>
            <person name="Cui Y."/>
            <person name="Zhang H."/>
            <person name="O'Toole P.W."/>
        </authorList>
    </citation>
    <scope>NUCLEOTIDE SEQUENCE [LARGE SCALE GENOMIC DNA]</scope>
    <source>
        <strain evidence="1 2">DSM 20178</strain>
    </source>
</reference>
<evidence type="ECO:0000313" key="1">
    <source>
        <dbReference type="EMBL" id="KRK11623.1"/>
    </source>
</evidence>
<evidence type="ECO:0000313" key="2">
    <source>
        <dbReference type="Proteomes" id="UP000051984"/>
    </source>
</evidence>
<comment type="caution">
    <text evidence="1">The sequence shown here is derived from an EMBL/GenBank/DDBJ whole genome shotgun (WGS) entry which is preliminary data.</text>
</comment>